<evidence type="ECO:0000256" key="1">
    <source>
        <dbReference type="SAM" id="SignalP"/>
    </source>
</evidence>
<dbReference type="PROSITE" id="PS51257">
    <property type="entry name" value="PROKAR_LIPOPROTEIN"/>
    <property type="match status" value="1"/>
</dbReference>
<dbReference type="Proteomes" id="UP001273505">
    <property type="component" value="Unassembled WGS sequence"/>
</dbReference>
<keyword evidence="1" id="KW-0732">Signal</keyword>
<evidence type="ECO:0000313" key="2">
    <source>
        <dbReference type="EMBL" id="MDX6851071.1"/>
    </source>
</evidence>
<name>A0ABU4S1P4_9GAMM</name>
<gene>
    <name evidence="2" type="ORF">SCD92_16965</name>
</gene>
<reference evidence="2 3" key="1">
    <citation type="submission" date="2023-11" db="EMBL/GenBank/DDBJ databases">
        <title>Gilvimarinus fulvus sp. nov., isolated from the surface of Kelp.</title>
        <authorList>
            <person name="Sun Y.Y."/>
            <person name="Gong Y."/>
            <person name="Du Z.J."/>
        </authorList>
    </citation>
    <scope>NUCLEOTIDE SEQUENCE [LARGE SCALE GENOMIC DNA]</scope>
    <source>
        <strain evidence="2 3">SDUM040013</strain>
    </source>
</reference>
<organism evidence="2 3">
    <name type="scientific">Gilvimarinus gilvus</name>
    <dbReference type="NCBI Taxonomy" id="3058038"/>
    <lineage>
        <taxon>Bacteria</taxon>
        <taxon>Pseudomonadati</taxon>
        <taxon>Pseudomonadota</taxon>
        <taxon>Gammaproteobacteria</taxon>
        <taxon>Cellvibrionales</taxon>
        <taxon>Cellvibrionaceae</taxon>
        <taxon>Gilvimarinus</taxon>
    </lineage>
</organism>
<sequence length="174" mass="18981">MRVTRVFIIPGFALAALLFTAGCSSPLPTPQLAVCPTPAQGTLLVSVREPEQAPIPLILRVQPEAGGVRYIAMDTLGNPQFNGLIAEQSVAVNRQPLYRGMSPENLISAVYWWQVREQLSAACMSQAGLSRIENNAEITLFANTKPVWQWRKAQPDSVILAPTKITLTLRTSSP</sequence>
<feature type="chain" id="PRO_5045292674" description="Lipoprotein" evidence="1">
    <location>
        <begin position="16"/>
        <end position="174"/>
    </location>
</feature>
<protein>
    <recommendedName>
        <fullName evidence="4">Lipoprotein</fullName>
    </recommendedName>
</protein>
<evidence type="ECO:0000313" key="3">
    <source>
        <dbReference type="Proteomes" id="UP001273505"/>
    </source>
</evidence>
<comment type="caution">
    <text evidence="2">The sequence shown here is derived from an EMBL/GenBank/DDBJ whole genome shotgun (WGS) entry which is preliminary data.</text>
</comment>
<dbReference type="RefSeq" id="WP_302723955.1">
    <property type="nucleotide sequence ID" value="NZ_JAULRU010000731.1"/>
</dbReference>
<proteinExistence type="predicted"/>
<keyword evidence="3" id="KW-1185">Reference proteome</keyword>
<feature type="signal peptide" evidence="1">
    <location>
        <begin position="1"/>
        <end position="15"/>
    </location>
</feature>
<evidence type="ECO:0008006" key="4">
    <source>
        <dbReference type="Google" id="ProtNLM"/>
    </source>
</evidence>
<accession>A0ABU4S1P4</accession>
<dbReference type="EMBL" id="JAXAFO010000038">
    <property type="protein sequence ID" value="MDX6851071.1"/>
    <property type="molecule type" value="Genomic_DNA"/>
</dbReference>